<dbReference type="PANTHER" id="PTHR46648:SF1">
    <property type="entry name" value="ADENOSINE 5'-MONOPHOSPHORAMIDASE HNT1"/>
    <property type="match status" value="1"/>
</dbReference>
<dbReference type="PROSITE" id="PS00892">
    <property type="entry name" value="HIT_1"/>
    <property type="match status" value="1"/>
</dbReference>
<dbReference type="InterPro" id="IPR036265">
    <property type="entry name" value="HIT-like_sf"/>
</dbReference>
<dbReference type="InterPro" id="IPR001310">
    <property type="entry name" value="Histidine_triad_HIT"/>
</dbReference>
<proteinExistence type="predicted"/>
<dbReference type="PRINTS" id="PR00332">
    <property type="entry name" value="HISTRIAD"/>
</dbReference>
<feature type="short sequence motif" description="Histidine triad motif" evidence="2 3">
    <location>
        <begin position="97"/>
        <end position="101"/>
    </location>
</feature>
<dbReference type="GO" id="GO:0003824">
    <property type="term" value="F:catalytic activity"/>
    <property type="evidence" value="ECO:0007669"/>
    <property type="project" value="InterPro"/>
</dbReference>
<evidence type="ECO:0000313" key="5">
    <source>
        <dbReference type="EMBL" id="OIO18655.1"/>
    </source>
</evidence>
<dbReference type="PROSITE" id="PS51084">
    <property type="entry name" value="HIT_2"/>
    <property type="match status" value="1"/>
</dbReference>
<name>A0A1J4U8U7_9BACT</name>
<evidence type="ECO:0000259" key="4">
    <source>
        <dbReference type="PROSITE" id="PS51084"/>
    </source>
</evidence>
<dbReference type="Gene3D" id="3.30.428.10">
    <property type="entry name" value="HIT-like"/>
    <property type="match status" value="1"/>
</dbReference>
<dbReference type="CDD" id="cd01277">
    <property type="entry name" value="HINT_subgroup"/>
    <property type="match status" value="1"/>
</dbReference>
<dbReference type="EMBL" id="MNVC01000036">
    <property type="protein sequence ID" value="OIO18655.1"/>
    <property type="molecule type" value="Genomic_DNA"/>
</dbReference>
<reference evidence="5 6" key="1">
    <citation type="journal article" date="2016" name="Environ. Microbiol.">
        <title>Genomic resolution of a cold subsurface aquifer community provides metabolic insights for novel microbes adapted to high CO concentrations.</title>
        <authorList>
            <person name="Probst A.J."/>
            <person name="Castelle C.J."/>
            <person name="Singh A."/>
            <person name="Brown C.T."/>
            <person name="Anantharaman K."/>
            <person name="Sharon I."/>
            <person name="Hug L.A."/>
            <person name="Burstein D."/>
            <person name="Emerson J.B."/>
            <person name="Thomas B.C."/>
            <person name="Banfield J.F."/>
        </authorList>
    </citation>
    <scope>NUCLEOTIDE SEQUENCE [LARGE SCALE GENOMIC DNA]</scope>
    <source>
        <strain evidence="5">CG1_02_32_51</strain>
    </source>
</reference>
<accession>A0A1J4U8U7</accession>
<dbReference type="AlphaFoldDB" id="A0A1J4U8U7"/>
<organism evidence="5 6">
    <name type="scientific">Candidatus Magasanikbacteria bacterium CG1_02_32_51</name>
    <dbReference type="NCBI Taxonomy" id="1805238"/>
    <lineage>
        <taxon>Bacteria</taxon>
        <taxon>Candidatus Magasanikiibacteriota</taxon>
    </lineage>
</organism>
<comment type="caution">
    <text evidence="5">The sequence shown here is derived from an EMBL/GenBank/DDBJ whole genome shotgun (WGS) entry which is preliminary data.</text>
</comment>
<dbReference type="Proteomes" id="UP000181941">
    <property type="component" value="Unassembled WGS sequence"/>
</dbReference>
<dbReference type="InterPro" id="IPR019808">
    <property type="entry name" value="Histidine_triad_CS"/>
</dbReference>
<dbReference type="SUPFAM" id="SSF54197">
    <property type="entry name" value="HIT-like"/>
    <property type="match status" value="1"/>
</dbReference>
<dbReference type="STRING" id="1805238.AUJ23_03145"/>
<protein>
    <recommendedName>
        <fullName evidence="4">HIT domain-containing protein</fullName>
    </recommendedName>
</protein>
<evidence type="ECO:0000256" key="1">
    <source>
        <dbReference type="PIRSR" id="PIRSR601310-1"/>
    </source>
</evidence>
<dbReference type="Pfam" id="PF01230">
    <property type="entry name" value="HIT"/>
    <property type="match status" value="1"/>
</dbReference>
<gene>
    <name evidence="5" type="ORF">AUJ23_03145</name>
</gene>
<dbReference type="PANTHER" id="PTHR46648">
    <property type="entry name" value="HIT FAMILY PROTEIN 1"/>
    <property type="match status" value="1"/>
</dbReference>
<feature type="domain" description="HIT" evidence="4">
    <location>
        <begin position="5"/>
        <end position="112"/>
    </location>
</feature>
<dbReference type="GO" id="GO:0009117">
    <property type="term" value="P:nucleotide metabolic process"/>
    <property type="evidence" value="ECO:0007669"/>
    <property type="project" value="TreeGrafter"/>
</dbReference>
<sequence>MDNCIFCKIIAGEIPNYTLYEDDFTLAFLDITPRAKGHTLVIPKVHAENLLELDESHVKNLLLAVKKAQEKLDKVLKPDGYNIGWNHGEAGGQVVPHLHIHIMPRYVGDGGTNMHAIVNNPGSESVEENFKLF</sequence>
<dbReference type="InterPro" id="IPR011146">
    <property type="entry name" value="HIT-like"/>
</dbReference>
<feature type="active site" description="Tele-AMP-histidine intermediate" evidence="1">
    <location>
        <position position="99"/>
    </location>
</feature>
<evidence type="ECO:0000256" key="2">
    <source>
        <dbReference type="PIRSR" id="PIRSR601310-3"/>
    </source>
</evidence>
<dbReference type="InterPro" id="IPR039384">
    <property type="entry name" value="HINT"/>
</dbReference>
<evidence type="ECO:0000313" key="6">
    <source>
        <dbReference type="Proteomes" id="UP000181941"/>
    </source>
</evidence>
<evidence type="ECO:0000256" key="3">
    <source>
        <dbReference type="PROSITE-ProRule" id="PRU00464"/>
    </source>
</evidence>